<dbReference type="EMBL" id="FOEC01000006">
    <property type="protein sequence ID" value="SEO76911.1"/>
    <property type="molecule type" value="Genomic_DNA"/>
</dbReference>
<evidence type="ECO:0000259" key="2">
    <source>
        <dbReference type="PROSITE" id="PS50887"/>
    </source>
</evidence>
<dbReference type="SMART" id="SM00052">
    <property type="entry name" value="EAL"/>
    <property type="match status" value="1"/>
</dbReference>
<dbReference type="InterPro" id="IPR000160">
    <property type="entry name" value="GGDEF_dom"/>
</dbReference>
<name>A0A1H8SE09_9ACTN</name>
<dbReference type="CDD" id="cd01948">
    <property type="entry name" value="EAL"/>
    <property type="match status" value="1"/>
</dbReference>
<dbReference type="InterPro" id="IPR035919">
    <property type="entry name" value="EAL_sf"/>
</dbReference>
<dbReference type="OrthoDB" id="9805474at2"/>
<sequence>MSKLSSVSLSAGIRRSVSHSVTSTRVKVKKHLLERLDAEALYGSTHDELTGLYNRRMFCAKARELLDATPGERYCLLVSNVHDFKMVNDVYGRHGGDKLLMRIATALRFYKTDGMVYGRVGADKFCALIREDDFDRDMLEASTNHIIRLDRNTYYPILVHIGVYVVEDRSLPVETMIDRAHMAIDGCGSNANRRVRIFDNSVREQRVWSHSIIGSLEDALHGGDIMPYLQPQVDETGAILGAELLVRWNHRDRGFLSPSEFVPILEYSGLITKVDDLMWEHACRMLGIWQMQGRDDLTLSVNVSAKDFLFTDVRKRLVSLVNRYGVDPSHLRLEITETAMMTDIESRLVDIKGLQAEGFVVEMDDFGSAYSSLNMLREIPVDVLKIDMLFLREATEHERARIILQSVIDLSRKLHISAITEGVETVEQFEMLKQMGCKIFQGFYFAKPMPVSSFELLCGLA</sequence>
<dbReference type="SMART" id="SM00267">
    <property type="entry name" value="GGDEF"/>
    <property type="match status" value="1"/>
</dbReference>
<dbReference type="GO" id="GO:0071111">
    <property type="term" value="F:cyclic-guanylate-specific phosphodiesterase activity"/>
    <property type="evidence" value="ECO:0007669"/>
    <property type="project" value="InterPro"/>
</dbReference>
<dbReference type="PANTHER" id="PTHR33121:SF70">
    <property type="entry name" value="SIGNALING PROTEIN YKOW"/>
    <property type="match status" value="1"/>
</dbReference>
<reference evidence="4" key="1">
    <citation type="submission" date="2016-10" db="EMBL/GenBank/DDBJ databases">
        <authorList>
            <person name="Varghese N."/>
        </authorList>
    </citation>
    <scope>NUCLEOTIDE SEQUENCE [LARGE SCALE GENOMIC DNA]</scope>
    <source>
        <strain evidence="4">DSM 21843</strain>
    </source>
</reference>
<dbReference type="PROSITE" id="PS50887">
    <property type="entry name" value="GGDEF"/>
    <property type="match status" value="1"/>
</dbReference>
<accession>A0A1H8SE09</accession>
<dbReference type="SUPFAM" id="SSF55073">
    <property type="entry name" value="Nucleotide cyclase"/>
    <property type="match status" value="1"/>
</dbReference>
<dbReference type="Pfam" id="PF00990">
    <property type="entry name" value="GGDEF"/>
    <property type="match status" value="1"/>
</dbReference>
<dbReference type="SUPFAM" id="SSF141868">
    <property type="entry name" value="EAL domain-like"/>
    <property type="match status" value="1"/>
</dbReference>
<dbReference type="Proteomes" id="UP000182975">
    <property type="component" value="Unassembled WGS sequence"/>
</dbReference>
<feature type="domain" description="GGDEF" evidence="2">
    <location>
        <begin position="72"/>
        <end position="200"/>
    </location>
</feature>
<dbReference type="CDD" id="cd01949">
    <property type="entry name" value="GGDEF"/>
    <property type="match status" value="1"/>
</dbReference>
<dbReference type="Pfam" id="PF00563">
    <property type="entry name" value="EAL"/>
    <property type="match status" value="1"/>
</dbReference>
<organism evidence="3 4">
    <name type="scientific">Denitrobacterium detoxificans</name>
    <dbReference type="NCBI Taxonomy" id="79604"/>
    <lineage>
        <taxon>Bacteria</taxon>
        <taxon>Bacillati</taxon>
        <taxon>Actinomycetota</taxon>
        <taxon>Coriobacteriia</taxon>
        <taxon>Eggerthellales</taxon>
        <taxon>Eggerthellaceae</taxon>
        <taxon>Denitrobacterium</taxon>
    </lineage>
</organism>
<feature type="domain" description="EAL" evidence="1">
    <location>
        <begin position="209"/>
        <end position="461"/>
    </location>
</feature>
<evidence type="ECO:0000313" key="3">
    <source>
        <dbReference type="EMBL" id="SEO76911.1"/>
    </source>
</evidence>
<dbReference type="InterPro" id="IPR001633">
    <property type="entry name" value="EAL_dom"/>
</dbReference>
<keyword evidence="4" id="KW-1185">Reference proteome</keyword>
<dbReference type="PROSITE" id="PS50883">
    <property type="entry name" value="EAL"/>
    <property type="match status" value="1"/>
</dbReference>
<protein>
    <submittedName>
        <fullName evidence="3">Diguanylate cyclase (GGDEF) domain-containing protein</fullName>
    </submittedName>
</protein>
<dbReference type="AlphaFoldDB" id="A0A1H8SE09"/>
<dbReference type="NCBIfam" id="TIGR00254">
    <property type="entry name" value="GGDEF"/>
    <property type="match status" value="1"/>
</dbReference>
<dbReference type="Gene3D" id="3.30.70.270">
    <property type="match status" value="1"/>
</dbReference>
<dbReference type="RefSeq" id="WP_082867896.1">
    <property type="nucleotide sequence ID" value="NZ_CP011402.1"/>
</dbReference>
<evidence type="ECO:0000259" key="1">
    <source>
        <dbReference type="PROSITE" id="PS50883"/>
    </source>
</evidence>
<dbReference type="InterPro" id="IPR043128">
    <property type="entry name" value="Rev_trsase/Diguanyl_cyclase"/>
</dbReference>
<dbReference type="InterPro" id="IPR029787">
    <property type="entry name" value="Nucleotide_cyclase"/>
</dbReference>
<dbReference type="InterPro" id="IPR050706">
    <property type="entry name" value="Cyclic-di-GMP_PDE-like"/>
</dbReference>
<dbReference type="PANTHER" id="PTHR33121">
    <property type="entry name" value="CYCLIC DI-GMP PHOSPHODIESTERASE PDEF"/>
    <property type="match status" value="1"/>
</dbReference>
<proteinExistence type="predicted"/>
<dbReference type="Gene3D" id="3.20.20.450">
    <property type="entry name" value="EAL domain"/>
    <property type="match status" value="1"/>
</dbReference>
<gene>
    <name evidence="3" type="ORF">SAMN02910314_01137</name>
</gene>
<evidence type="ECO:0000313" key="4">
    <source>
        <dbReference type="Proteomes" id="UP000182975"/>
    </source>
</evidence>